<keyword evidence="2" id="KW-1185">Reference proteome</keyword>
<evidence type="ECO:0000313" key="1">
    <source>
        <dbReference type="EMBL" id="CAD8092032.1"/>
    </source>
</evidence>
<dbReference type="AlphaFoldDB" id="A0A8S1NIX5"/>
<evidence type="ECO:0000313" key="2">
    <source>
        <dbReference type="Proteomes" id="UP000688137"/>
    </source>
</evidence>
<sequence>MLTTFEDIFYEDNFSYQIQDVDTDSFLQQTENYEPQNKLDGMLIEAELNEFINVEIDQPQNVNQSAFQKIIKTPSKQIQNKKYRFPRESKNYFKNIGPKLKEFIIENFSHIPQIINQPLIQEYLQIKNQRHIKLHIQKLCQIREGLTIAKSFFKNYRWSKSLVNDDLSSYFRLNSDWNN</sequence>
<name>A0A8S1NIX5_PARPR</name>
<dbReference type="EMBL" id="CAJJDM010000092">
    <property type="protein sequence ID" value="CAD8092032.1"/>
    <property type="molecule type" value="Genomic_DNA"/>
</dbReference>
<dbReference type="OMA" id="FSHIPQI"/>
<comment type="caution">
    <text evidence="1">The sequence shown here is derived from an EMBL/GenBank/DDBJ whole genome shotgun (WGS) entry which is preliminary data.</text>
</comment>
<organism evidence="1 2">
    <name type="scientific">Paramecium primaurelia</name>
    <dbReference type="NCBI Taxonomy" id="5886"/>
    <lineage>
        <taxon>Eukaryota</taxon>
        <taxon>Sar</taxon>
        <taxon>Alveolata</taxon>
        <taxon>Ciliophora</taxon>
        <taxon>Intramacronucleata</taxon>
        <taxon>Oligohymenophorea</taxon>
        <taxon>Peniculida</taxon>
        <taxon>Parameciidae</taxon>
        <taxon>Paramecium</taxon>
    </lineage>
</organism>
<accession>A0A8S1NIX5</accession>
<dbReference type="Proteomes" id="UP000688137">
    <property type="component" value="Unassembled WGS sequence"/>
</dbReference>
<protein>
    <submittedName>
        <fullName evidence="1">Uncharacterized protein</fullName>
    </submittedName>
</protein>
<reference evidence="1" key="1">
    <citation type="submission" date="2021-01" db="EMBL/GenBank/DDBJ databases">
        <authorList>
            <consortium name="Genoscope - CEA"/>
            <person name="William W."/>
        </authorList>
    </citation>
    <scope>NUCLEOTIDE SEQUENCE</scope>
</reference>
<proteinExistence type="predicted"/>
<gene>
    <name evidence="1" type="ORF">PPRIM_AZ9-3.1.T0890183</name>
</gene>